<dbReference type="Proteomes" id="UP001228139">
    <property type="component" value="Chromosome"/>
</dbReference>
<accession>A0AA50HPY9</accession>
<sequence>MLVARKMTVYKYSIIICRDRSSPAAAFFCGRGGRACQATLWQEIYFKQRNYQRGAGERQKKQGKREFQERQKAKNQPAGWFF</sequence>
<proteinExistence type="predicted"/>
<gene>
    <name evidence="2" type="ORF">Q3V30_19005</name>
</gene>
<dbReference type="KEGG" id="epi:Q3V30_19005"/>
<evidence type="ECO:0000313" key="2">
    <source>
        <dbReference type="EMBL" id="WLS78515.1"/>
    </source>
</evidence>
<dbReference type="AlphaFoldDB" id="A0AA50HPY9"/>
<organism evidence="2 3">
    <name type="scientific">Erwinia pyri</name>
    <dbReference type="NCBI Taxonomy" id="3062598"/>
    <lineage>
        <taxon>Bacteria</taxon>
        <taxon>Pseudomonadati</taxon>
        <taxon>Pseudomonadota</taxon>
        <taxon>Gammaproteobacteria</taxon>
        <taxon>Enterobacterales</taxon>
        <taxon>Erwiniaceae</taxon>
        <taxon>Erwinia</taxon>
    </lineage>
</organism>
<reference evidence="2 3" key="1">
    <citation type="submission" date="2023-07" db="EMBL/GenBank/DDBJ databases">
        <title>Pathogenic bacteria of pear tree diseases.</title>
        <authorList>
            <person name="Zhang Z."/>
            <person name="He L."/>
            <person name="Huang R."/>
        </authorList>
    </citation>
    <scope>NUCLEOTIDE SEQUENCE [LARGE SCALE GENOMIC DNA]</scope>
    <source>
        <strain evidence="2 3">DE2</strain>
    </source>
</reference>
<dbReference type="RefSeq" id="WP_306208453.1">
    <property type="nucleotide sequence ID" value="NZ_CP132353.1"/>
</dbReference>
<dbReference type="EMBL" id="CP132353">
    <property type="protein sequence ID" value="WLS78515.1"/>
    <property type="molecule type" value="Genomic_DNA"/>
</dbReference>
<name>A0AA50HPY9_9GAMM</name>
<keyword evidence="3" id="KW-1185">Reference proteome</keyword>
<feature type="compositionally biased region" description="Basic and acidic residues" evidence="1">
    <location>
        <begin position="55"/>
        <end position="72"/>
    </location>
</feature>
<protein>
    <submittedName>
        <fullName evidence="2">Uncharacterized protein</fullName>
    </submittedName>
</protein>
<evidence type="ECO:0000313" key="3">
    <source>
        <dbReference type="Proteomes" id="UP001228139"/>
    </source>
</evidence>
<feature type="region of interest" description="Disordered" evidence="1">
    <location>
        <begin position="53"/>
        <end position="82"/>
    </location>
</feature>
<evidence type="ECO:0000256" key="1">
    <source>
        <dbReference type="SAM" id="MobiDB-lite"/>
    </source>
</evidence>